<gene>
    <name evidence="2" type="ORF">KP79_PYT03200</name>
</gene>
<keyword evidence="1" id="KW-1133">Transmembrane helix</keyword>
<protein>
    <submittedName>
        <fullName evidence="2">Uncharacterized protein</fullName>
    </submittedName>
</protein>
<evidence type="ECO:0000313" key="2">
    <source>
        <dbReference type="EMBL" id="OWF36420.1"/>
    </source>
</evidence>
<dbReference type="AlphaFoldDB" id="A0A210PIV9"/>
<keyword evidence="1" id="KW-0472">Membrane</keyword>
<keyword evidence="1" id="KW-0812">Transmembrane</keyword>
<proteinExistence type="predicted"/>
<sequence length="55" mass="6110">MELGDPYAVLKNQKIGLTVGVSLCLFVLYVVVAVAVYKPVRERQPRPYDANDVAM</sequence>
<reference evidence="2 3" key="1">
    <citation type="journal article" date="2017" name="Nat. Ecol. Evol.">
        <title>Scallop genome provides insights into evolution of bilaterian karyotype and development.</title>
        <authorList>
            <person name="Wang S."/>
            <person name="Zhang J."/>
            <person name="Jiao W."/>
            <person name="Li J."/>
            <person name="Xun X."/>
            <person name="Sun Y."/>
            <person name="Guo X."/>
            <person name="Huan P."/>
            <person name="Dong B."/>
            <person name="Zhang L."/>
            <person name="Hu X."/>
            <person name="Sun X."/>
            <person name="Wang J."/>
            <person name="Zhao C."/>
            <person name="Wang Y."/>
            <person name="Wang D."/>
            <person name="Huang X."/>
            <person name="Wang R."/>
            <person name="Lv J."/>
            <person name="Li Y."/>
            <person name="Zhang Z."/>
            <person name="Liu B."/>
            <person name="Lu W."/>
            <person name="Hui Y."/>
            <person name="Liang J."/>
            <person name="Zhou Z."/>
            <person name="Hou R."/>
            <person name="Li X."/>
            <person name="Liu Y."/>
            <person name="Li H."/>
            <person name="Ning X."/>
            <person name="Lin Y."/>
            <person name="Zhao L."/>
            <person name="Xing Q."/>
            <person name="Dou J."/>
            <person name="Li Y."/>
            <person name="Mao J."/>
            <person name="Guo H."/>
            <person name="Dou H."/>
            <person name="Li T."/>
            <person name="Mu C."/>
            <person name="Jiang W."/>
            <person name="Fu Q."/>
            <person name="Fu X."/>
            <person name="Miao Y."/>
            <person name="Liu J."/>
            <person name="Yu Q."/>
            <person name="Li R."/>
            <person name="Liao H."/>
            <person name="Li X."/>
            <person name="Kong Y."/>
            <person name="Jiang Z."/>
            <person name="Chourrout D."/>
            <person name="Li R."/>
            <person name="Bao Z."/>
        </authorList>
    </citation>
    <scope>NUCLEOTIDE SEQUENCE [LARGE SCALE GENOMIC DNA]</scope>
    <source>
        <strain evidence="2 3">PY_sf001</strain>
    </source>
</reference>
<organism evidence="2 3">
    <name type="scientific">Mizuhopecten yessoensis</name>
    <name type="common">Japanese scallop</name>
    <name type="synonym">Patinopecten yessoensis</name>
    <dbReference type="NCBI Taxonomy" id="6573"/>
    <lineage>
        <taxon>Eukaryota</taxon>
        <taxon>Metazoa</taxon>
        <taxon>Spiralia</taxon>
        <taxon>Lophotrochozoa</taxon>
        <taxon>Mollusca</taxon>
        <taxon>Bivalvia</taxon>
        <taxon>Autobranchia</taxon>
        <taxon>Pteriomorphia</taxon>
        <taxon>Pectinida</taxon>
        <taxon>Pectinoidea</taxon>
        <taxon>Pectinidae</taxon>
        <taxon>Mizuhopecten</taxon>
    </lineage>
</organism>
<dbReference type="EMBL" id="NEDP02076621">
    <property type="protein sequence ID" value="OWF36420.1"/>
    <property type="molecule type" value="Genomic_DNA"/>
</dbReference>
<evidence type="ECO:0000313" key="3">
    <source>
        <dbReference type="Proteomes" id="UP000242188"/>
    </source>
</evidence>
<accession>A0A210PIV9</accession>
<evidence type="ECO:0000256" key="1">
    <source>
        <dbReference type="SAM" id="Phobius"/>
    </source>
</evidence>
<dbReference type="Proteomes" id="UP000242188">
    <property type="component" value="Unassembled WGS sequence"/>
</dbReference>
<name>A0A210PIV9_MIZYE</name>
<keyword evidence="3" id="KW-1185">Reference proteome</keyword>
<comment type="caution">
    <text evidence="2">The sequence shown here is derived from an EMBL/GenBank/DDBJ whole genome shotgun (WGS) entry which is preliminary data.</text>
</comment>
<feature type="transmembrane region" description="Helical" evidence="1">
    <location>
        <begin position="15"/>
        <end position="37"/>
    </location>
</feature>